<evidence type="ECO:0000313" key="2">
    <source>
        <dbReference type="Proteomes" id="UP000247416"/>
    </source>
</evidence>
<dbReference type="AlphaFoldDB" id="A0A318TY25"/>
<name>A0A318TY25_9BACL</name>
<keyword evidence="2" id="KW-1185">Reference proteome</keyword>
<organism evidence="1 2">
    <name type="scientific">Ureibacillus chungkukjangi</name>
    <dbReference type="NCBI Taxonomy" id="1202712"/>
    <lineage>
        <taxon>Bacteria</taxon>
        <taxon>Bacillati</taxon>
        <taxon>Bacillota</taxon>
        <taxon>Bacilli</taxon>
        <taxon>Bacillales</taxon>
        <taxon>Caryophanaceae</taxon>
        <taxon>Ureibacillus</taxon>
    </lineage>
</organism>
<accession>A0A318TY25</accession>
<gene>
    <name evidence="1" type="ORF">BJ095_10119</name>
</gene>
<proteinExistence type="predicted"/>
<comment type="caution">
    <text evidence="1">The sequence shown here is derived from an EMBL/GenBank/DDBJ whole genome shotgun (WGS) entry which is preliminary data.</text>
</comment>
<dbReference type="EMBL" id="QJTJ01000001">
    <property type="protein sequence ID" value="PYF08800.1"/>
    <property type="molecule type" value="Genomic_DNA"/>
</dbReference>
<sequence>MLMLMAGSVAITAILGILIYSGAKENTYH</sequence>
<protein>
    <submittedName>
        <fullName evidence="1">Uncharacterized protein</fullName>
    </submittedName>
</protein>
<evidence type="ECO:0000313" key="1">
    <source>
        <dbReference type="EMBL" id="PYF08800.1"/>
    </source>
</evidence>
<dbReference type="Proteomes" id="UP000247416">
    <property type="component" value="Unassembled WGS sequence"/>
</dbReference>
<reference evidence="1 2" key="1">
    <citation type="submission" date="2018-06" db="EMBL/GenBank/DDBJ databases">
        <title>Genomic Encyclopedia of Archaeal and Bacterial Type Strains, Phase II (KMG-II): from individual species to whole genera.</title>
        <authorList>
            <person name="Goeker M."/>
        </authorList>
    </citation>
    <scope>NUCLEOTIDE SEQUENCE [LARGE SCALE GENOMIC DNA]</scope>
    <source>
        <strain evidence="1 2">KACC 16626</strain>
    </source>
</reference>